<dbReference type="PANTHER" id="PTHR43023">
    <property type="entry name" value="PROTEIN TRIGALACTOSYLDIACYLGLYCEROL 3, CHLOROPLASTIC"/>
    <property type="match status" value="1"/>
</dbReference>
<proteinExistence type="predicted"/>
<dbReference type="SMART" id="SM00382">
    <property type="entry name" value="AAA"/>
    <property type="match status" value="1"/>
</dbReference>
<organism evidence="6 7">
    <name type="scientific">Candidatus Cyrtobacter comes</name>
    <dbReference type="NCBI Taxonomy" id="675776"/>
    <lineage>
        <taxon>Bacteria</taxon>
        <taxon>Pseudomonadati</taxon>
        <taxon>Pseudomonadota</taxon>
        <taxon>Alphaproteobacteria</taxon>
        <taxon>Rickettsiales</taxon>
        <taxon>Candidatus Midichloriaceae</taxon>
        <taxon>Candidatus Cyrtobacter</taxon>
    </lineage>
</organism>
<dbReference type="GO" id="GO:0005524">
    <property type="term" value="F:ATP binding"/>
    <property type="evidence" value="ECO:0007669"/>
    <property type="project" value="UniProtKB-KW"/>
</dbReference>
<evidence type="ECO:0000256" key="4">
    <source>
        <dbReference type="ARBA" id="ARBA00024725"/>
    </source>
</evidence>
<reference evidence="6 7" key="1">
    <citation type="submission" date="2023-02" db="EMBL/GenBank/DDBJ databases">
        <title>Host association and intracellularity evolved multiple times independently in the Rickettsiales.</title>
        <authorList>
            <person name="Castelli M."/>
            <person name="Nardi T."/>
            <person name="Gammuto L."/>
            <person name="Bellinzona G."/>
            <person name="Sabaneyeva E."/>
            <person name="Potekhin A."/>
            <person name="Serra V."/>
            <person name="Petroni G."/>
            <person name="Sassera D."/>
        </authorList>
    </citation>
    <scope>NUCLEOTIDE SEQUENCE [LARGE SCALE GENOMIC DNA]</scope>
    <source>
        <strain evidence="6 7">BOD18</strain>
    </source>
</reference>
<dbReference type="Pfam" id="PF00005">
    <property type="entry name" value="ABC_tran"/>
    <property type="match status" value="1"/>
</dbReference>
<dbReference type="EMBL" id="JARGYT010000008">
    <property type="protein sequence ID" value="MDZ5761888.1"/>
    <property type="molecule type" value="Genomic_DNA"/>
</dbReference>
<evidence type="ECO:0000259" key="5">
    <source>
        <dbReference type="PROSITE" id="PS50893"/>
    </source>
</evidence>
<comment type="caution">
    <text evidence="6">The sequence shown here is derived from an EMBL/GenBank/DDBJ whole genome shotgun (WGS) entry which is preliminary data.</text>
</comment>
<dbReference type="InterPro" id="IPR027417">
    <property type="entry name" value="P-loop_NTPase"/>
</dbReference>
<keyword evidence="3 6" id="KW-0067">ATP-binding</keyword>
<evidence type="ECO:0000256" key="3">
    <source>
        <dbReference type="ARBA" id="ARBA00022840"/>
    </source>
</evidence>
<dbReference type="InterPro" id="IPR017871">
    <property type="entry name" value="ABC_transporter-like_CS"/>
</dbReference>
<sequence length="256" mass="27741">MVEDIDIFNFMMAIIVSNLNKTINGRKIISDVNFSIPTGNSLVVIGGSGSGKSVLIKCILGLMLPDSSSSVVLCNHKVSNVHISKRKYLLNRIGVAFQANALFDSMPIWRNIAFSLIEGGGMDQKSAFDIACAKLEMVGLDKSIANLFPSEISGGMQRRVSIARAIISEPDVLFLDEPTAGLDPITAKLIADCINNLRMKLSMTVVTATHDMPYVNKLSDLIAVMHAGSLVWFGKKDDAGNSEHLSNFRKAAQIIN</sequence>
<evidence type="ECO:0000313" key="6">
    <source>
        <dbReference type="EMBL" id="MDZ5761888.1"/>
    </source>
</evidence>
<dbReference type="Proteomes" id="UP001293791">
    <property type="component" value="Unassembled WGS sequence"/>
</dbReference>
<evidence type="ECO:0000313" key="7">
    <source>
        <dbReference type="Proteomes" id="UP001293791"/>
    </source>
</evidence>
<comment type="function">
    <text evidence="4">Part of an ABC transporter complex. Transmembrane domains (TMD) form a pore in the inner membrane and the ATP-binding domain (NBD) is responsible for energy generation.</text>
</comment>
<accession>A0ABU5L6Y7</accession>
<dbReference type="SUPFAM" id="SSF52540">
    <property type="entry name" value="P-loop containing nucleoside triphosphate hydrolases"/>
    <property type="match status" value="1"/>
</dbReference>
<name>A0ABU5L6Y7_9RICK</name>
<keyword evidence="1" id="KW-0813">Transport</keyword>
<protein>
    <submittedName>
        <fullName evidence="6">ABC transporter ATP-binding protein</fullName>
    </submittedName>
</protein>
<gene>
    <name evidence="6" type="ORF">Cyrtocomes_00248</name>
</gene>
<evidence type="ECO:0000256" key="1">
    <source>
        <dbReference type="ARBA" id="ARBA00022448"/>
    </source>
</evidence>
<dbReference type="InterPro" id="IPR003593">
    <property type="entry name" value="AAA+_ATPase"/>
</dbReference>
<dbReference type="PROSITE" id="PS00211">
    <property type="entry name" value="ABC_TRANSPORTER_1"/>
    <property type="match status" value="1"/>
</dbReference>
<dbReference type="PANTHER" id="PTHR43023:SF6">
    <property type="entry name" value="INTERMEMBRANE PHOSPHOLIPID TRANSPORT SYSTEM ATP-BINDING PROTEIN MLAF"/>
    <property type="match status" value="1"/>
</dbReference>
<dbReference type="Gene3D" id="3.40.50.300">
    <property type="entry name" value="P-loop containing nucleotide triphosphate hydrolases"/>
    <property type="match status" value="1"/>
</dbReference>
<dbReference type="InterPro" id="IPR003439">
    <property type="entry name" value="ABC_transporter-like_ATP-bd"/>
</dbReference>
<keyword evidence="7" id="KW-1185">Reference proteome</keyword>
<dbReference type="PROSITE" id="PS50893">
    <property type="entry name" value="ABC_TRANSPORTER_2"/>
    <property type="match status" value="1"/>
</dbReference>
<evidence type="ECO:0000256" key="2">
    <source>
        <dbReference type="ARBA" id="ARBA00022741"/>
    </source>
</evidence>
<keyword evidence="2" id="KW-0547">Nucleotide-binding</keyword>
<feature type="domain" description="ABC transporter" evidence="5">
    <location>
        <begin position="14"/>
        <end position="252"/>
    </location>
</feature>